<feature type="compositionally biased region" description="Polar residues" evidence="1">
    <location>
        <begin position="196"/>
        <end position="205"/>
    </location>
</feature>
<gene>
    <name evidence="2" type="primary">BQ5605_C008g04956</name>
    <name evidence="2" type="ORF">BQ5605_C008G04956</name>
</gene>
<feature type="compositionally biased region" description="Low complexity" evidence="1">
    <location>
        <begin position="64"/>
        <end position="77"/>
    </location>
</feature>
<proteinExistence type="predicted"/>
<feature type="compositionally biased region" description="Low complexity" evidence="1">
    <location>
        <begin position="23"/>
        <end position="38"/>
    </location>
</feature>
<dbReference type="EMBL" id="FQNC01000048">
    <property type="protein sequence ID" value="SGY78803.1"/>
    <property type="molecule type" value="Genomic_DNA"/>
</dbReference>
<organism evidence="2 3">
    <name type="scientific">Microbotryum silenes-dioicae</name>
    <dbReference type="NCBI Taxonomy" id="796604"/>
    <lineage>
        <taxon>Eukaryota</taxon>
        <taxon>Fungi</taxon>
        <taxon>Dikarya</taxon>
        <taxon>Basidiomycota</taxon>
        <taxon>Pucciniomycotina</taxon>
        <taxon>Microbotryomycetes</taxon>
        <taxon>Microbotryales</taxon>
        <taxon>Microbotryaceae</taxon>
        <taxon>Microbotryum</taxon>
    </lineage>
</organism>
<evidence type="ECO:0000313" key="3">
    <source>
        <dbReference type="Proteomes" id="UP000249464"/>
    </source>
</evidence>
<dbReference type="AlphaFoldDB" id="A0A2X0MBL5"/>
<feature type="region of interest" description="Disordered" evidence="1">
    <location>
        <begin position="1"/>
        <end position="77"/>
    </location>
</feature>
<protein>
    <submittedName>
        <fullName evidence="2">BQ5605_C008g04956 protein</fullName>
    </submittedName>
</protein>
<keyword evidence="3" id="KW-1185">Reference proteome</keyword>
<evidence type="ECO:0000313" key="2">
    <source>
        <dbReference type="EMBL" id="SGY78803.1"/>
    </source>
</evidence>
<accession>A0A2X0MBL5</accession>
<feature type="compositionally biased region" description="Polar residues" evidence="1">
    <location>
        <begin position="7"/>
        <end position="22"/>
    </location>
</feature>
<name>A0A2X0MBL5_9BASI</name>
<feature type="compositionally biased region" description="Basic and acidic residues" evidence="1">
    <location>
        <begin position="179"/>
        <end position="195"/>
    </location>
</feature>
<evidence type="ECO:0000256" key="1">
    <source>
        <dbReference type="SAM" id="MobiDB-lite"/>
    </source>
</evidence>
<reference evidence="2 3" key="1">
    <citation type="submission" date="2016-11" db="EMBL/GenBank/DDBJ databases">
        <authorList>
            <person name="Jaros S."/>
            <person name="Januszkiewicz K."/>
            <person name="Wedrychowicz H."/>
        </authorList>
    </citation>
    <scope>NUCLEOTIDE SEQUENCE [LARGE SCALE GENOMIC DNA]</scope>
</reference>
<dbReference type="STRING" id="796604.A0A2X0MBL5"/>
<dbReference type="Proteomes" id="UP000249464">
    <property type="component" value="Unassembled WGS sequence"/>
</dbReference>
<sequence>MPIPTFSPINTNSNSLLGRTRNTSSAQTRSPRTRQTSTPGGGAKGVWPSPKTSASRALTGGLAGLSATPSPASTPAGTPLVANVKDLPMIKQGRVLVESDAFCSYCHRMLASLILRGKEEQFQTPYRADFICFTCQPPIDDKGVPVIPQVDEKDRDEITYENSVSALLDSLSGVDIQATEERPPRSRQDRFRWKQETQAGGLSSQPTNLPVELMIEVVCVSCAAKYQRCSDCGGGGGGRVGIGKCRCKELFRDGRRNCSLSHVPQGLHDMQAYEIWSTSQLPPEELDFMIAAMWDVTISAIMSMSAIPDILEAPTPLARTYDELQRYAVDTWSVFEPLARMVSENRFLSPLVYTVLRGCLDFFVFMIDQDQSAEHYIRRYFALRWTTPHKRKKKGAADLKVALFAFGAR</sequence>
<feature type="region of interest" description="Disordered" evidence="1">
    <location>
        <begin position="177"/>
        <end position="205"/>
    </location>
</feature>